<gene>
    <name evidence="1" type="ORF">GT464_06280</name>
</gene>
<reference evidence="1 2" key="1">
    <citation type="journal article" date="2019" name="Nat. Med.">
        <title>A library of human gut bacterial isolates paired with longitudinal multiomics data enables mechanistic microbiome research.</title>
        <authorList>
            <person name="Poyet M."/>
            <person name="Groussin M."/>
            <person name="Gibbons S.M."/>
            <person name="Avila-Pacheco J."/>
            <person name="Jiang X."/>
            <person name="Kearney S.M."/>
            <person name="Perrotta A.R."/>
            <person name="Berdy B."/>
            <person name="Zhao S."/>
            <person name="Lieberman T.D."/>
            <person name="Swanson P.K."/>
            <person name="Smith M."/>
            <person name="Roesemann S."/>
            <person name="Alexander J.E."/>
            <person name="Rich S.A."/>
            <person name="Livny J."/>
            <person name="Vlamakis H."/>
            <person name="Clish C."/>
            <person name="Bullock K."/>
            <person name="Deik A."/>
            <person name="Scott J."/>
            <person name="Pierce K.A."/>
            <person name="Xavier R.J."/>
            <person name="Alm E.J."/>
        </authorList>
    </citation>
    <scope>NUCLEOTIDE SEQUENCE [LARGE SCALE GENOMIC DNA]</scope>
    <source>
        <strain evidence="1 2">BIOML-A20</strain>
    </source>
</reference>
<dbReference type="EMBL" id="WWSR01000009">
    <property type="protein sequence ID" value="MZJ39555.1"/>
    <property type="molecule type" value="Genomic_DNA"/>
</dbReference>
<dbReference type="RefSeq" id="WP_161160507.1">
    <property type="nucleotide sequence ID" value="NZ_WWSR01000009.1"/>
</dbReference>
<organism evidence="1 2">
    <name type="scientific">Collinsella aerofaciens</name>
    <dbReference type="NCBI Taxonomy" id="74426"/>
    <lineage>
        <taxon>Bacteria</taxon>
        <taxon>Bacillati</taxon>
        <taxon>Actinomycetota</taxon>
        <taxon>Coriobacteriia</taxon>
        <taxon>Coriobacteriales</taxon>
        <taxon>Coriobacteriaceae</taxon>
        <taxon>Collinsella</taxon>
    </lineage>
</organism>
<protein>
    <submittedName>
        <fullName evidence="1">Uncharacterized protein</fullName>
    </submittedName>
</protein>
<evidence type="ECO:0000313" key="1">
    <source>
        <dbReference type="EMBL" id="MZJ39555.1"/>
    </source>
</evidence>
<evidence type="ECO:0000313" key="2">
    <source>
        <dbReference type="Proteomes" id="UP000469380"/>
    </source>
</evidence>
<proteinExistence type="predicted"/>
<dbReference type="Proteomes" id="UP000469380">
    <property type="component" value="Unassembled WGS sequence"/>
</dbReference>
<comment type="caution">
    <text evidence="1">The sequence shown here is derived from an EMBL/GenBank/DDBJ whole genome shotgun (WGS) entry which is preliminary data.</text>
</comment>
<sequence length="76" mass="8662">MSAALTDWLMTRNAQLEMQAERQRERLAAVGRIGEECRERARLISEGAGDREIRGSDLGRMHAYFRVADEIAEALR</sequence>
<dbReference type="AlphaFoldDB" id="A0A6N9JKL4"/>
<name>A0A6N9JKL4_9ACTN</name>
<accession>A0A6N9JKL4</accession>